<name>A0A3E1QAH7_9FLAO</name>
<sequence>MKKFLAWFFGIIAIIVLVLYLTDYNYILKGIRVVYLTGHTTAFIDDFKYFESETISASSNPQPWPKTSDYNTISATETLTKTNKEFGTVAFLIIKSDSIWYEKYAEGYSDSSQTNSFSMAKSVVSALLGKAIDDGYIKSLDQSVGDFYSEFKGTNLTVGDLSSMASGLNWDESYKNPFGITARAYYDDNLAETILNLKVVETPGKEYKYLSGNTELLAMVIQKAIQSTSMDLSTYLQESFWQPLGAENPALWQIDDENHRLVKAYCCIGSNARDFARFGKLYKDFGKWSGKQLLDSTFVAKSIRPRFKESTEYGYGFWLNKHEGKDVFAMRGILGQYVIVIPEDNVIIVRLGHHRGKKGDDSFSNDYYTYMEEAYKMLNAGS</sequence>
<comment type="caution">
    <text evidence="3">The sequence shown here is derived from an EMBL/GenBank/DDBJ whole genome shotgun (WGS) entry which is preliminary data.</text>
</comment>
<dbReference type="PANTHER" id="PTHR43283:SF7">
    <property type="entry name" value="BETA-LACTAMASE-RELATED DOMAIN-CONTAINING PROTEIN"/>
    <property type="match status" value="1"/>
</dbReference>
<keyword evidence="1" id="KW-0472">Membrane</keyword>
<feature type="transmembrane region" description="Helical" evidence="1">
    <location>
        <begin position="6"/>
        <end position="22"/>
    </location>
</feature>
<dbReference type="InterPro" id="IPR001466">
    <property type="entry name" value="Beta-lactam-related"/>
</dbReference>
<dbReference type="EMBL" id="QVID01000001">
    <property type="protein sequence ID" value="RFN59126.1"/>
    <property type="molecule type" value="Genomic_DNA"/>
</dbReference>
<keyword evidence="3" id="KW-0378">Hydrolase</keyword>
<dbReference type="AlphaFoldDB" id="A0A3E1QAH7"/>
<dbReference type="PANTHER" id="PTHR43283">
    <property type="entry name" value="BETA-LACTAMASE-RELATED"/>
    <property type="match status" value="1"/>
</dbReference>
<evidence type="ECO:0000259" key="2">
    <source>
        <dbReference type="Pfam" id="PF00144"/>
    </source>
</evidence>
<dbReference type="InterPro" id="IPR050789">
    <property type="entry name" value="Diverse_Enzym_Activities"/>
</dbReference>
<dbReference type="InterPro" id="IPR012338">
    <property type="entry name" value="Beta-lactam/transpept-like"/>
</dbReference>
<dbReference type="SUPFAM" id="SSF56601">
    <property type="entry name" value="beta-lactamase/transpeptidase-like"/>
    <property type="match status" value="1"/>
</dbReference>
<dbReference type="RefSeq" id="WP_117158125.1">
    <property type="nucleotide sequence ID" value="NZ_QVID01000001.1"/>
</dbReference>
<dbReference type="GO" id="GO:0016787">
    <property type="term" value="F:hydrolase activity"/>
    <property type="evidence" value="ECO:0007669"/>
    <property type="project" value="UniProtKB-KW"/>
</dbReference>
<accession>A0A3E1QAH7</accession>
<evidence type="ECO:0000313" key="4">
    <source>
        <dbReference type="Proteomes" id="UP000261082"/>
    </source>
</evidence>
<dbReference type="Gene3D" id="3.40.710.10">
    <property type="entry name" value="DD-peptidase/beta-lactamase superfamily"/>
    <property type="match status" value="1"/>
</dbReference>
<feature type="domain" description="Beta-lactamase-related" evidence="2">
    <location>
        <begin position="85"/>
        <end position="360"/>
    </location>
</feature>
<dbReference type="Pfam" id="PF00144">
    <property type="entry name" value="Beta-lactamase"/>
    <property type="match status" value="1"/>
</dbReference>
<organism evidence="3 4">
    <name type="scientific">Marixanthomonas ophiurae</name>
    <dbReference type="NCBI Taxonomy" id="387659"/>
    <lineage>
        <taxon>Bacteria</taxon>
        <taxon>Pseudomonadati</taxon>
        <taxon>Bacteroidota</taxon>
        <taxon>Flavobacteriia</taxon>
        <taxon>Flavobacteriales</taxon>
        <taxon>Flavobacteriaceae</taxon>
        <taxon>Marixanthomonas</taxon>
    </lineage>
</organism>
<proteinExistence type="predicted"/>
<protein>
    <submittedName>
        <fullName evidence="3">Class C beta-lactamase-related serine hydrolase</fullName>
    </submittedName>
</protein>
<evidence type="ECO:0000256" key="1">
    <source>
        <dbReference type="SAM" id="Phobius"/>
    </source>
</evidence>
<gene>
    <name evidence="3" type="ORF">DZ858_03350</name>
</gene>
<keyword evidence="4" id="KW-1185">Reference proteome</keyword>
<keyword evidence="1" id="KW-1133">Transmembrane helix</keyword>
<keyword evidence="1" id="KW-0812">Transmembrane</keyword>
<evidence type="ECO:0000313" key="3">
    <source>
        <dbReference type="EMBL" id="RFN59126.1"/>
    </source>
</evidence>
<dbReference type="OrthoDB" id="9773047at2"/>
<reference evidence="3 4" key="1">
    <citation type="journal article" date="2007" name="Int. J. Syst. Evol. Microbiol.">
        <title>Marixanthomonas ophiurae gen. nov., sp. nov., a marine bacterium of the family Flavobacteriaceae isolated from a deep-sea brittle star.</title>
        <authorList>
            <person name="Romanenko L.A."/>
            <person name="Uchino M."/>
            <person name="Frolova G.M."/>
            <person name="Mikhailov V.V."/>
        </authorList>
    </citation>
    <scope>NUCLEOTIDE SEQUENCE [LARGE SCALE GENOMIC DNA]</scope>
    <source>
        <strain evidence="3 4">KMM 3046</strain>
    </source>
</reference>
<dbReference type="Proteomes" id="UP000261082">
    <property type="component" value="Unassembled WGS sequence"/>
</dbReference>